<feature type="region of interest" description="Disordered" evidence="1">
    <location>
        <begin position="1"/>
        <end position="23"/>
    </location>
</feature>
<evidence type="ECO:0000313" key="3">
    <source>
        <dbReference type="Proteomes" id="UP000827092"/>
    </source>
</evidence>
<organism evidence="2 3">
    <name type="scientific">Oedothorax gibbosus</name>
    <dbReference type="NCBI Taxonomy" id="931172"/>
    <lineage>
        <taxon>Eukaryota</taxon>
        <taxon>Metazoa</taxon>
        <taxon>Ecdysozoa</taxon>
        <taxon>Arthropoda</taxon>
        <taxon>Chelicerata</taxon>
        <taxon>Arachnida</taxon>
        <taxon>Araneae</taxon>
        <taxon>Araneomorphae</taxon>
        <taxon>Entelegynae</taxon>
        <taxon>Araneoidea</taxon>
        <taxon>Linyphiidae</taxon>
        <taxon>Erigoninae</taxon>
        <taxon>Oedothorax</taxon>
    </lineage>
</organism>
<evidence type="ECO:0000313" key="2">
    <source>
        <dbReference type="EMBL" id="KAG8200923.1"/>
    </source>
</evidence>
<dbReference type="Proteomes" id="UP000827092">
    <property type="component" value="Unassembled WGS sequence"/>
</dbReference>
<evidence type="ECO:0000256" key="1">
    <source>
        <dbReference type="SAM" id="MobiDB-lite"/>
    </source>
</evidence>
<proteinExistence type="predicted"/>
<name>A0AAV6VXL9_9ARAC</name>
<reference evidence="2 3" key="1">
    <citation type="journal article" date="2022" name="Nat. Ecol. Evol.">
        <title>A masculinizing supergene underlies an exaggerated male reproductive morph in a spider.</title>
        <authorList>
            <person name="Hendrickx F."/>
            <person name="De Corte Z."/>
            <person name="Sonet G."/>
            <person name="Van Belleghem S.M."/>
            <person name="Kostlbacher S."/>
            <person name="Vangestel C."/>
        </authorList>
    </citation>
    <scope>NUCLEOTIDE SEQUENCE [LARGE SCALE GENOMIC DNA]</scope>
    <source>
        <strain evidence="2">W744_W776</strain>
    </source>
</reference>
<accession>A0AAV6VXL9</accession>
<sequence length="92" mass="10335">MTYSTSLNETSGQVIRASDKTRKDTSTLRNKSLAILSEIIPDRYSYNIHGGGGYDLENTDRDRDSLTEFVCRRRINALVFVALAIKASVMFV</sequence>
<protein>
    <submittedName>
        <fullName evidence="2">Uncharacterized protein</fullName>
    </submittedName>
</protein>
<dbReference type="EMBL" id="JAFNEN010000011">
    <property type="protein sequence ID" value="KAG8200923.1"/>
    <property type="molecule type" value="Genomic_DNA"/>
</dbReference>
<feature type="compositionally biased region" description="Polar residues" evidence="1">
    <location>
        <begin position="1"/>
        <end position="13"/>
    </location>
</feature>
<dbReference type="AlphaFoldDB" id="A0AAV6VXL9"/>
<gene>
    <name evidence="2" type="ORF">JTE90_020563</name>
</gene>
<keyword evidence="3" id="KW-1185">Reference proteome</keyword>
<comment type="caution">
    <text evidence="2">The sequence shown here is derived from an EMBL/GenBank/DDBJ whole genome shotgun (WGS) entry which is preliminary data.</text>
</comment>